<feature type="compositionally biased region" description="Low complexity" evidence="1">
    <location>
        <begin position="1515"/>
        <end position="1524"/>
    </location>
</feature>
<dbReference type="Proteomes" id="UP001518680">
    <property type="component" value="Unassembled WGS sequence"/>
</dbReference>
<feature type="region of interest" description="Disordered" evidence="1">
    <location>
        <begin position="1455"/>
        <end position="1629"/>
    </location>
</feature>
<feature type="compositionally biased region" description="Low complexity" evidence="1">
    <location>
        <begin position="1581"/>
        <end position="1600"/>
    </location>
</feature>
<feature type="domain" description="T-Q ester bond containing" evidence="2">
    <location>
        <begin position="824"/>
        <end position="948"/>
    </location>
</feature>
<evidence type="ECO:0000259" key="2">
    <source>
        <dbReference type="Pfam" id="PF18202"/>
    </source>
</evidence>
<feature type="domain" description="T-Q ester bond containing" evidence="2">
    <location>
        <begin position="300"/>
        <end position="424"/>
    </location>
</feature>
<feature type="domain" description="T-Q ester bond containing" evidence="2">
    <location>
        <begin position="1086"/>
        <end position="1210"/>
    </location>
</feature>
<feature type="domain" description="T-Q ester bond containing" evidence="2">
    <location>
        <begin position="955"/>
        <end position="1079"/>
    </location>
</feature>
<feature type="domain" description="T-Q ester bond containing" evidence="2">
    <location>
        <begin position="431"/>
        <end position="555"/>
    </location>
</feature>
<feature type="domain" description="T-Q ester bond containing" evidence="2">
    <location>
        <begin position="169"/>
        <end position="293"/>
    </location>
</feature>
<evidence type="ECO:0000256" key="1">
    <source>
        <dbReference type="SAM" id="MobiDB-lite"/>
    </source>
</evidence>
<feature type="compositionally biased region" description="Basic and acidic residues" evidence="1">
    <location>
        <begin position="1752"/>
        <end position="1803"/>
    </location>
</feature>
<comment type="caution">
    <text evidence="3">The sequence shown here is derived from an EMBL/GenBank/DDBJ whole genome shotgun (WGS) entry which is preliminary data.</text>
</comment>
<gene>
    <name evidence="3" type="ORF">GWO63_008635</name>
</gene>
<dbReference type="EMBL" id="JAACBX020000002">
    <property type="protein sequence ID" value="MBM0244317.1"/>
    <property type="molecule type" value="Genomic_DNA"/>
</dbReference>
<sequence length="1847" mass="196014">MHKGGRYQKSTAGALRFDDPKYQDAAIGLALKLRDAQNNGQKELAKKYIVYLAAIVSDASGREAAINFINGNLGYGDANNVSRFKGFEGSPQEFTQLTGLRILKATAQNLDDQFAADPSVTIDKQPADAFLTIVGPNGIYKRASGGGQRVLPPDQPGLPNDSGREEKNPEIRTEAKFAEGSTRVVNGAVVTDTVTYEGLVAGKKYQLDAKLMSKDGETVLGSGKAEFTPESANGSTTVDITVDNAEEPVEAAVAFEELTSVEVDAKGDDTPNAETPNKIAEHKDLKDEKQTVTSKETLKPSIKTEAKFAEGSTRVVNGAVVTDTVTYEGLVAGKKYQLDAKLMSKDGETVLGSGKAEFTPESANGSTTVDITVDNAEEPVEAAVAFEELTSVEVDAKGDDTPNAETPNKIAEHKDLKDEKQTVTSKETLKPSIKTEAKFAEGSTRVVNGAVVTDTVTYEGLVAGKKYQLDAKLMSKDGETVLGSGKAEFTPESANGSTTVDITVDNAEEPVEAAVAFEELTSVEVDAKGDDTPNAETPNKIAEHKDLKDEKQTVTSKETLKPSIKTEAKFAEGSTRVVNGAVVTDTVTYEGLVAGKKYQLDAKLMSKDGETVLGSGKAEFTPESANGSTTVDITVDNAEEPVEAAVAFEELTSVEVDAKGDDTPNAETPNKIAEHKDLKDEKQTVTSKETLKPSIKTEAKFAEGSTRVVNGAVVTDTVTYEGLVAGKKYQLDAKLMSKDGETVLGSGKAEFTPESANGSTTVDITVDNAEEPVEAAVAFEELTSVEVDAKGDDTPNAETPNKIAEHKDLKDEKQTVTSKETLKPSIKTEAKFAEGSTRVVNGAVVTDTVTYEGLVAGKKYQLDAKLMSKDGETVLGSGKAEFTPESANGSTTVDITVDNAEEPVEAAVAFEELTSVEVDAKGDDTPNAETPNKIAEHKDLKDEKQTVTSKETLKPSIKTEAKFAEGSTRVVNGAVVTDTVTYEGLVAGKKYQLDAKLMSKDGETVLGSGKAEFTPESANGSTTVDITVDNAEEPVEAAVAFEELTSVEVDAKGDDTPNAETPNKIAEHKDLKDEKQTVTSKETLKPSIKTEAKFAEGSTRVVNGAVVTDTVTYEGLVAGKKYQLDAKLMSKDGETVLGSGKAEFTPESANGSTTVDITVDNAEEPVEAAVAFEELTSVEVDAKGDDTPNAETPNKIAEHKDLKDEKQTVTSKETLKPSIKTEAKFAEGSTRVVNGAVVTDTVTYEGLVAGKKYQLDAKLMSKDGETVLGSGKAEFTPESANGSTTVDITVDNAEEPVEAAVAFEELTSVEVDAKGDDTPNAETPNKIAEHKDIDDKDQTVVSGEDQPASIALKKYIGDQKFEGQEVPQAGGAGAPGVIDAQDKDNAYVAKKDQDLTVTFAVENTGKVDLKDVKVTDELITGEGFESSELSAISPEKQDIAQGETKYFTATLKAPAAGKFHGDKAKAAGTPVDENGKEIPWVNGDGERQKPGTPVESDEDPAHAKTSEPKKETTSESEPSEPSSSEKSKKPRPTKVQGQEPSESKTSSSKASATMKPSTTTSSEKSKEPRPTKVQGEEPSESKTSSSKASATMKPSTTTSSEKSKEPRPTKVQGEEPSESPVTPKITTDADFAEGSHVVVAGAKIVDEVSYEGLVPGKEYTLKAELINKKDGKTVLGTGEKTFTPEKSAGKVDVEITVNADVTEPVEAAVAFEELTSTQVNAKGEETPDATPENPNHIAEHKDINDDDQTVISKKDDQSPSKKDEKPKPNPEDKTDGRDERPGATVKDKDAPAKTDRGTGKVEQHVDINNHVPGKIGKPLPPDAKRIKIRSVPSGATELEPGMQHYIK</sequence>
<keyword evidence="4" id="KW-1185">Reference proteome</keyword>
<feature type="compositionally biased region" description="Basic and acidic residues" evidence="1">
    <location>
        <begin position="1499"/>
        <end position="1513"/>
    </location>
</feature>
<name>A0ABS1Y7G8_9CORY</name>
<dbReference type="RefSeq" id="WP_203079690.1">
    <property type="nucleotide sequence ID" value="NZ_JAACBX020000002.1"/>
</dbReference>
<proteinExistence type="predicted"/>
<organism evidence="3 4">
    <name type="scientific">Corynebacterium macginleyi</name>
    <dbReference type="NCBI Taxonomy" id="38290"/>
    <lineage>
        <taxon>Bacteria</taxon>
        <taxon>Bacillati</taxon>
        <taxon>Actinomycetota</taxon>
        <taxon>Actinomycetes</taxon>
        <taxon>Mycobacteriales</taxon>
        <taxon>Corynebacteriaceae</taxon>
        <taxon>Corynebacterium</taxon>
    </lineage>
</organism>
<accession>A0ABS1Y7G8</accession>
<feature type="domain" description="T-Q ester bond containing" evidence="2">
    <location>
        <begin position="1623"/>
        <end position="1750"/>
    </location>
</feature>
<dbReference type="NCBIfam" id="NF033903">
    <property type="entry name" value="VaFE_rpt"/>
    <property type="match status" value="10"/>
</dbReference>
<feature type="domain" description="T-Q ester bond containing" evidence="2">
    <location>
        <begin position="1217"/>
        <end position="1341"/>
    </location>
</feature>
<dbReference type="InterPro" id="IPR041100">
    <property type="entry name" value="TQ"/>
</dbReference>
<feature type="region of interest" description="Disordered" evidence="1">
    <location>
        <begin position="1712"/>
        <end position="1803"/>
    </location>
</feature>
<evidence type="ECO:0000313" key="4">
    <source>
        <dbReference type="Proteomes" id="UP001518680"/>
    </source>
</evidence>
<feature type="compositionally biased region" description="Low complexity" evidence="1">
    <location>
        <begin position="1539"/>
        <end position="1562"/>
    </location>
</feature>
<feature type="domain" description="T-Q ester bond containing" evidence="2">
    <location>
        <begin position="693"/>
        <end position="817"/>
    </location>
</feature>
<evidence type="ECO:0000313" key="3">
    <source>
        <dbReference type="EMBL" id="MBM0244317.1"/>
    </source>
</evidence>
<feature type="domain" description="T-Q ester bond containing" evidence="2">
    <location>
        <begin position="562"/>
        <end position="686"/>
    </location>
</feature>
<feature type="region of interest" description="Disordered" evidence="1">
    <location>
        <begin position="144"/>
        <end position="169"/>
    </location>
</feature>
<reference evidence="3 4" key="1">
    <citation type="submission" date="2021-01" db="EMBL/GenBank/DDBJ databases">
        <title>Complete genome sequences of Corynebacterium macginleyi strains isolated from infectious keratitis.</title>
        <authorList>
            <person name="Sagerfors S."/>
            <person name="Poehlein A."/>
            <person name="Soderquist B."/>
            <person name="Bruggemann H."/>
        </authorList>
    </citation>
    <scope>NUCLEOTIDE SEQUENCE [LARGE SCALE GENOMIC DNA]</scope>
    <source>
        <strain evidence="3 4">12T220</strain>
    </source>
</reference>
<dbReference type="Gene3D" id="2.60.40.3930">
    <property type="match status" value="10"/>
</dbReference>
<dbReference type="Pfam" id="PF18202">
    <property type="entry name" value="TQ"/>
    <property type="match status" value="10"/>
</dbReference>
<protein>
    <submittedName>
        <fullName evidence="3">VaFE repeat-containing surface-anchored protein</fullName>
    </submittedName>
</protein>